<dbReference type="CDD" id="cd07185">
    <property type="entry name" value="OmpA_C-like"/>
    <property type="match status" value="1"/>
</dbReference>
<organism evidence="4 5">
    <name type="scientific">Phocaeicola barnesiae</name>
    <dbReference type="NCBI Taxonomy" id="376804"/>
    <lineage>
        <taxon>Bacteria</taxon>
        <taxon>Pseudomonadati</taxon>
        <taxon>Bacteroidota</taxon>
        <taxon>Bacteroidia</taxon>
        <taxon>Bacteroidales</taxon>
        <taxon>Bacteroidaceae</taxon>
        <taxon>Phocaeicola</taxon>
    </lineage>
</organism>
<feature type="signal peptide" evidence="2">
    <location>
        <begin position="1"/>
        <end position="20"/>
    </location>
</feature>
<dbReference type="InterPro" id="IPR036737">
    <property type="entry name" value="OmpA-like_sf"/>
</dbReference>
<sequence>MKKGFFLGLLLTAASLHVNAQALMGTNFFDNWYVGLNGGGITPTTHAPFWKSMRGITGLEIGKQVSPVLGFSLQGLTGINTTKSKTAFDDLNISFNGKMNLNNLFGGYNGVPRLFEVEAVAGVGYGHNFQSQAVGDERNYITTRFGSSLNFNLGESKAVTLSLKPAIVYRLDGDRPQALNVNRSKIELLAGVTYHFGNSNGEHYMTLVEPMDPLAIEAVNDKVNHLRGEIQVRDQALAEGAAVIQQLQTQLQNCQNNQPEEVAMVVEQTQVRSLESMVTFNLGSSVIPNSQIPNVERIGIYMKNHPASTVVIKGYASPDGNLEFNQKLAQARAESVKAMLMKKYNISADRITAKGEGITDMFSEPAWNRVSIATLNENNN</sequence>
<evidence type="ECO:0000313" key="4">
    <source>
        <dbReference type="EMBL" id="MCR8872592.1"/>
    </source>
</evidence>
<feature type="chain" id="PRO_5043509887" evidence="2">
    <location>
        <begin position="21"/>
        <end position="380"/>
    </location>
</feature>
<dbReference type="GO" id="GO:0016020">
    <property type="term" value="C:membrane"/>
    <property type="evidence" value="ECO:0007669"/>
    <property type="project" value="UniProtKB-UniRule"/>
</dbReference>
<dbReference type="Pfam" id="PF00691">
    <property type="entry name" value="OmpA"/>
    <property type="match status" value="1"/>
</dbReference>
<evidence type="ECO:0000256" key="1">
    <source>
        <dbReference type="PROSITE-ProRule" id="PRU00473"/>
    </source>
</evidence>
<evidence type="ECO:0000259" key="3">
    <source>
        <dbReference type="PROSITE" id="PS51123"/>
    </source>
</evidence>
<protein>
    <submittedName>
        <fullName evidence="4">OmpA family protein</fullName>
    </submittedName>
</protein>
<dbReference type="InterPro" id="IPR050330">
    <property type="entry name" value="Bact_OuterMem_StrucFunc"/>
</dbReference>
<dbReference type="EMBL" id="JANRHJ010000001">
    <property type="protein sequence ID" value="MCR8872592.1"/>
    <property type="molecule type" value="Genomic_DNA"/>
</dbReference>
<dbReference type="PANTHER" id="PTHR30329:SF21">
    <property type="entry name" value="LIPOPROTEIN YIAD-RELATED"/>
    <property type="match status" value="1"/>
</dbReference>
<accession>A0AAW5MX20</accession>
<dbReference type="RefSeq" id="WP_258335143.1">
    <property type="nucleotide sequence ID" value="NZ_JANRHJ010000001.1"/>
</dbReference>
<dbReference type="InterPro" id="IPR006665">
    <property type="entry name" value="OmpA-like"/>
</dbReference>
<dbReference type="AlphaFoldDB" id="A0AAW5MX20"/>
<dbReference type="Proteomes" id="UP001204579">
    <property type="component" value="Unassembled WGS sequence"/>
</dbReference>
<dbReference type="PROSITE" id="PS51123">
    <property type="entry name" value="OMPA_2"/>
    <property type="match status" value="1"/>
</dbReference>
<keyword evidence="1" id="KW-0472">Membrane</keyword>
<dbReference type="PANTHER" id="PTHR30329">
    <property type="entry name" value="STATOR ELEMENT OF FLAGELLAR MOTOR COMPLEX"/>
    <property type="match status" value="1"/>
</dbReference>
<gene>
    <name evidence="4" type="ORF">NW209_00895</name>
</gene>
<dbReference type="SUPFAM" id="SSF103088">
    <property type="entry name" value="OmpA-like"/>
    <property type="match status" value="1"/>
</dbReference>
<feature type="domain" description="OmpA-like" evidence="3">
    <location>
        <begin position="267"/>
        <end position="380"/>
    </location>
</feature>
<keyword evidence="5" id="KW-1185">Reference proteome</keyword>
<comment type="caution">
    <text evidence="4">The sequence shown here is derived from an EMBL/GenBank/DDBJ whole genome shotgun (WGS) entry which is preliminary data.</text>
</comment>
<evidence type="ECO:0000313" key="5">
    <source>
        <dbReference type="Proteomes" id="UP001204579"/>
    </source>
</evidence>
<reference evidence="4 5" key="1">
    <citation type="submission" date="2022-08" db="EMBL/GenBank/DDBJ databases">
        <authorList>
            <person name="Zeman M."/>
            <person name="Kubasova T."/>
        </authorList>
    </citation>
    <scope>NUCLEOTIDE SEQUENCE [LARGE SCALE GENOMIC DNA]</scope>
    <source>
        <strain evidence="4 5">ET62</strain>
    </source>
</reference>
<keyword evidence="2" id="KW-0732">Signal</keyword>
<dbReference type="Gene3D" id="3.30.1330.60">
    <property type="entry name" value="OmpA-like domain"/>
    <property type="match status" value="1"/>
</dbReference>
<evidence type="ECO:0000256" key="2">
    <source>
        <dbReference type="SAM" id="SignalP"/>
    </source>
</evidence>
<name>A0AAW5MX20_9BACT</name>
<proteinExistence type="predicted"/>